<evidence type="ECO:0000313" key="4">
    <source>
        <dbReference type="Proteomes" id="UP001153069"/>
    </source>
</evidence>
<gene>
    <name evidence="3" type="ORF">SEMRO_1313_G261910.1</name>
</gene>
<evidence type="ECO:0000313" key="3">
    <source>
        <dbReference type="EMBL" id="CAB9522534.1"/>
    </source>
</evidence>
<accession>A0A9N8EM23</accession>
<feature type="region of interest" description="Disordered" evidence="1">
    <location>
        <begin position="241"/>
        <end position="290"/>
    </location>
</feature>
<dbReference type="EMBL" id="CAICTM010001311">
    <property type="protein sequence ID" value="CAB9522534.1"/>
    <property type="molecule type" value="Genomic_DNA"/>
</dbReference>
<protein>
    <submittedName>
        <fullName evidence="3">Uncharacterized protein</fullName>
    </submittedName>
</protein>
<dbReference type="AlphaFoldDB" id="A0A9N8EM23"/>
<dbReference type="Proteomes" id="UP001153069">
    <property type="component" value="Unassembled WGS sequence"/>
</dbReference>
<feature type="compositionally biased region" description="Low complexity" evidence="1">
    <location>
        <begin position="257"/>
        <end position="282"/>
    </location>
</feature>
<name>A0A9N8EM23_9STRA</name>
<feature type="signal peptide" evidence="2">
    <location>
        <begin position="1"/>
        <end position="17"/>
    </location>
</feature>
<evidence type="ECO:0000256" key="1">
    <source>
        <dbReference type="SAM" id="MobiDB-lite"/>
    </source>
</evidence>
<sequence length="290" mass="31572">MKYFTLLSLALLASASALRTQATKKDPTQGRYLQEVCKVNHDVATSPSEVTVHVEQFPGENAHFNITLDDPRYGGKTIADGWCIDWDRLIGTKDWSVDIYSAYSDKIPDAAVDKNNMLPNLAWLINNIAVGDTVDEVVQGVDCKGKVTWVDLQGGIWGLVDDVNGTADSDYVKFRQECVAQWVRDQAIANGGDYKIDCKDPNEQIPLVMVIDAGIVITNQTIIAEMNVHLIPGLCECGTPTAAPSKAPTSEPPTSKPPTTMTPTTETPTTKSPTTKAPTTKKPTPEPRRS</sequence>
<organism evidence="3 4">
    <name type="scientific">Seminavis robusta</name>
    <dbReference type="NCBI Taxonomy" id="568900"/>
    <lineage>
        <taxon>Eukaryota</taxon>
        <taxon>Sar</taxon>
        <taxon>Stramenopiles</taxon>
        <taxon>Ochrophyta</taxon>
        <taxon>Bacillariophyta</taxon>
        <taxon>Bacillariophyceae</taxon>
        <taxon>Bacillariophycidae</taxon>
        <taxon>Naviculales</taxon>
        <taxon>Naviculaceae</taxon>
        <taxon>Seminavis</taxon>
    </lineage>
</organism>
<reference evidence="3" key="1">
    <citation type="submission" date="2020-06" db="EMBL/GenBank/DDBJ databases">
        <authorList>
            <consortium name="Plant Systems Biology data submission"/>
        </authorList>
    </citation>
    <scope>NUCLEOTIDE SEQUENCE</scope>
    <source>
        <strain evidence="3">D6</strain>
    </source>
</reference>
<proteinExistence type="predicted"/>
<keyword evidence="2" id="KW-0732">Signal</keyword>
<comment type="caution">
    <text evidence="3">The sequence shown here is derived from an EMBL/GenBank/DDBJ whole genome shotgun (WGS) entry which is preliminary data.</text>
</comment>
<evidence type="ECO:0000256" key="2">
    <source>
        <dbReference type="SAM" id="SignalP"/>
    </source>
</evidence>
<keyword evidence="4" id="KW-1185">Reference proteome</keyword>
<feature type="chain" id="PRO_5040106803" evidence="2">
    <location>
        <begin position="18"/>
        <end position="290"/>
    </location>
</feature>